<accession>A0A0J1EL48</accession>
<keyword evidence="3" id="KW-1185">Reference proteome</keyword>
<keyword evidence="1" id="KW-1277">Toxin-antitoxin system</keyword>
<organism evidence="2 3">
    <name type="scientific">Rhodopirellula islandica</name>
    <dbReference type="NCBI Taxonomy" id="595434"/>
    <lineage>
        <taxon>Bacteria</taxon>
        <taxon>Pseudomonadati</taxon>
        <taxon>Planctomycetota</taxon>
        <taxon>Planctomycetia</taxon>
        <taxon>Pirellulales</taxon>
        <taxon>Pirellulaceae</taxon>
        <taxon>Rhodopirellula</taxon>
    </lineage>
</organism>
<dbReference type="AlphaFoldDB" id="A0A0J1EL48"/>
<dbReference type="STRING" id="595434.RISK_001480"/>
<dbReference type="InterPro" id="IPR035093">
    <property type="entry name" value="RelE/ParE_toxin_dom_sf"/>
</dbReference>
<dbReference type="PATRIC" id="fig|595434.4.peg.1418"/>
<dbReference type="EMBL" id="LECT01000015">
    <property type="protein sequence ID" value="KLU06269.1"/>
    <property type="molecule type" value="Genomic_DNA"/>
</dbReference>
<protein>
    <recommendedName>
        <fullName evidence="4">Type II toxin-antitoxin system RelE/ParE family toxin</fullName>
    </recommendedName>
</protein>
<dbReference type="InterPro" id="IPR007712">
    <property type="entry name" value="RelE/ParE_toxin"/>
</dbReference>
<gene>
    <name evidence="2" type="ORF">RISK_001480</name>
</gene>
<evidence type="ECO:0000313" key="2">
    <source>
        <dbReference type="EMBL" id="KLU06269.1"/>
    </source>
</evidence>
<evidence type="ECO:0000256" key="1">
    <source>
        <dbReference type="ARBA" id="ARBA00022649"/>
    </source>
</evidence>
<proteinExistence type="predicted"/>
<comment type="caution">
    <text evidence="2">The sequence shown here is derived from an EMBL/GenBank/DDBJ whole genome shotgun (WGS) entry which is preliminary data.</text>
</comment>
<name>A0A0J1EL48_RHOIS</name>
<evidence type="ECO:0008006" key="4">
    <source>
        <dbReference type="Google" id="ProtNLM"/>
    </source>
</evidence>
<dbReference type="Pfam" id="PF05016">
    <property type="entry name" value="ParE_toxin"/>
    <property type="match status" value="1"/>
</dbReference>
<evidence type="ECO:0000313" key="3">
    <source>
        <dbReference type="Proteomes" id="UP000036367"/>
    </source>
</evidence>
<dbReference type="Gene3D" id="3.30.2310.20">
    <property type="entry name" value="RelE-like"/>
    <property type="match status" value="1"/>
</dbReference>
<sequence length="57" mass="6756">MLRTFPRLGGRYMPITDREVREILYGHYRIPYLVVSEDRVEILGVFHGAMKIEGYLQ</sequence>
<reference evidence="2" key="1">
    <citation type="submission" date="2015-05" db="EMBL/GenBank/DDBJ databases">
        <title>Permanent draft genome of Rhodopirellula islandicus K833.</title>
        <authorList>
            <person name="Kizina J."/>
            <person name="Richter M."/>
            <person name="Glockner F.O."/>
            <person name="Harder J."/>
        </authorList>
    </citation>
    <scope>NUCLEOTIDE SEQUENCE [LARGE SCALE GENOMIC DNA]</scope>
    <source>
        <strain evidence="2">K833</strain>
    </source>
</reference>
<dbReference type="Proteomes" id="UP000036367">
    <property type="component" value="Unassembled WGS sequence"/>
</dbReference>